<protein>
    <submittedName>
        <fullName evidence="1">Uncharacterized protein</fullName>
    </submittedName>
</protein>
<dbReference type="EMBL" id="GBXM01017088">
    <property type="protein sequence ID" value="JAH91489.1"/>
    <property type="molecule type" value="Transcribed_RNA"/>
</dbReference>
<organism evidence="1">
    <name type="scientific">Anguilla anguilla</name>
    <name type="common">European freshwater eel</name>
    <name type="synonym">Muraena anguilla</name>
    <dbReference type="NCBI Taxonomy" id="7936"/>
    <lineage>
        <taxon>Eukaryota</taxon>
        <taxon>Metazoa</taxon>
        <taxon>Chordata</taxon>
        <taxon>Craniata</taxon>
        <taxon>Vertebrata</taxon>
        <taxon>Euteleostomi</taxon>
        <taxon>Actinopterygii</taxon>
        <taxon>Neopterygii</taxon>
        <taxon>Teleostei</taxon>
        <taxon>Anguilliformes</taxon>
        <taxon>Anguillidae</taxon>
        <taxon>Anguilla</taxon>
    </lineage>
</organism>
<accession>A0A0E9WM69</accession>
<name>A0A0E9WM69_ANGAN</name>
<reference evidence="1" key="1">
    <citation type="submission" date="2014-11" db="EMBL/GenBank/DDBJ databases">
        <authorList>
            <person name="Amaro Gonzalez C."/>
        </authorList>
    </citation>
    <scope>NUCLEOTIDE SEQUENCE</scope>
</reference>
<reference evidence="1" key="2">
    <citation type="journal article" date="2015" name="Fish Shellfish Immunol.">
        <title>Early steps in the European eel (Anguilla anguilla)-Vibrio vulnificus interaction in the gills: Role of the RtxA13 toxin.</title>
        <authorList>
            <person name="Callol A."/>
            <person name="Pajuelo D."/>
            <person name="Ebbesson L."/>
            <person name="Teles M."/>
            <person name="MacKenzie S."/>
            <person name="Amaro C."/>
        </authorList>
    </citation>
    <scope>NUCLEOTIDE SEQUENCE</scope>
</reference>
<evidence type="ECO:0000313" key="1">
    <source>
        <dbReference type="EMBL" id="JAH91489.1"/>
    </source>
</evidence>
<sequence length="41" mass="4572">MDSVLQKINKQLHDGIVFLHRSISTEASVGTANRTESFFHG</sequence>
<dbReference type="AlphaFoldDB" id="A0A0E9WM69"/>
<proteinExistence type="predicted"/>